<reference evidence="1" key="1">
    <citation type="submission" date="2021-02" db="EMBL/GenBank/DDBJ databases">
        <authorList>
            <person name="Dougan E. K."/>
            <person name="Rhodes N."/>
            <person name="Thang M."/>
            <person name="Chan C."/>
        </authorList>
    </citation>
    <scope>NUCLEOTIDE SEQUENCE</scope>
</reference>
<dbReference type="AlphaFoldDB" id="A0A812SXR9"/>
<keyword evidence="2" id="KW-1185">Reference proteome</keyword>
<dbReference type="EMBL" id="CAJNDS010002498">
    <property type="protein sequence ID" value="CAE7499697.1"/>
    <property type="molecule type" value="Genomic_DNA"/>
</dbReference>
<gene>
    <name evidence="1" type="ORF">SNAT2548_LOCUS27987</name>
</gene>
<dbReference type="SUPFAM" id="SSF64356">
    <property type="entry name" value="SNARE-like"/>
    <property type="match status" value="1"/>
</dbReference>
<proteinExistence type="predicted"/>
<name>A0A812SXR9_9DINO</name>
<organism evidence="1 2">
    <name type="scientific">Symbiodinium natans</name>
    <dbReference type="NCBI Taxonomy" id="878477"/>
    <lineage>
        <taxon>Eukaryota</taxon>
        <taxon>Sar</taxon>
        <taxon>Alveolata</taxon>
        <taxon>Dinophyceae</taxon>
        <taxon>Suessiales</taxon>
        <taxon>Symbiodiniaceae</taxon>
        <taxon>Symbiodinium</taxon>
    </lineage>
</organism>
<dbReference type="Proteomes" id="UP000604046">
    <property type="component" value="Unassembled WGS sequence"/>
</dbReference>
<accession>A0A812SXR9</accession>
<comment type="caution">
    <text evidence="1">The sequence shown here is derived from an EMBL/GenBank/DDBJ whole genome shotgun (WGS) entry which is preliminary data.</text>
</comment>
<dbReference type="InterPro" id="IPR011012">
    <property type="entry name" value="Longin-like_dom_sf"/>
</dbReference>
<evidence type="ECO:0000313" key="1">
    <source>
        <dbReference type="EMBL" id="CAE7499697.1"/>
    </source>
</evidence>
<protein>
    <submittedName>
        <fullName evidence="1">Uncharacterized protein</fullName>
    </submittedName>
</protein>
<dbReference type="OrthoDB" id="443500at2759"/>
<evidence type="ECO:0000313" key="2">
    <source>
        <dbReference type="Proteomes" id="UP000604046"/>
    </source>
</evidence>
<sequence>MMSYERFSASKAKVQAAFDDVEAWIFQAFEEGVQDLEGDQDLGLEVAQRRRGMRFFAAGRARDGKQFASILFPLFHGDPNREIYEEAFSDVLRVAGSSVKPGSRHKLSFRAGVLFFTADSLGNTYGVVASDDYPLANAYNFLEEILQVYHSIDVEIALNEADESLWTEPRFREDAFGVRELAVASWKKQLRPGDGCSAQVEFSEDLHCLQESL</sequence>